<evidence type="ECO:0000256" key="1">
    <source>
        <dbReference type="ARBA" id="ARBA00004651"/>
    </source>
</evidence>
<feature type="transmembrane region" description="Helical" evidence="11">
    <location>
        <begin position="315"/>
        <end position="335"/>
    </location>
</feature>
<accession>A0A2H1KL34</accession>
<keyword evidence="4" id="KW-1003">Cell membrane</keyword>
<dbReference type="Gene3D" id="1.20.1250.20">
    <property type="entry name" value="MFS general substrate transporter like domains"/>
    <property type="match status" value="2"/>
</dbReference>
<keyword evidence="6" id="KW-0769">Symport</keyword>
<dbReference type="InterPro" id="IPR020846">
    <property type="entry name" value="MFS_dom"/>
</dbReference>
<dbReference type="PROSITE" id="PS50850">
    <property type="entry name" value="MFS"/>
    <property type="match status" value="1"/>
</dbReference>
<evidence type="ECO:0000313" key="14">
    <source>
        <dbReference type="Proteomes" id="UP000234289"/>
    </source>
</evidence>
<keyword evidence="7 11" id="KW-1133">Transmembrane helix</keyword>
<dbReference type="RefSeq" id="WP_101639510.1">
    <property type="nucleotide sequence ID" value="NZ_FXZG01000027.1"/>
</dbReference>
<feature type="transmembrane region" description="Helical" evidence="11">
    <location>
        <begin position="21"/>
        <end position="47"/>
    </location>
</feature>
<dbReference type="InterPro" id="IPR011701">
    <property type="entry name" value="MFS"/>
</dbReference>
<dbReference type="SUPFAM" id="SSF103473">
    <property type="entry name" value="MFS general substrate transporter"/>
    <property type="match status" value="1"/>
</dbReference>
<dbReference type="PANTHER" id="PTHR43045:SF1">
    <property type="entry name" value="SHIKIMATE TRANSPORTER"/>
    <property type="match status" value="1"/>
</dbReference>
<feature type="transmembrane region" description="Helical" evidence="11">
    <location>
        <begin position="118"/>
        <end position="137"/>
    </location>
</feature>
<reference evidence="14" key="1">
    <citation type="submission" date="2017-03" db="EMBL/GenBank/DDBJ databases">
        <authorList>
            <person name="Monnet C."/>
        </authorList>
    </citation>
    <scope>NUCLEOTIDE SEQUENCE [LARGE SCALE GENOMIC DNA]</scope>
    <source>
        <strain evidence="14">CNRZ 920</strain>
    </source>
</reference>
<comment type="function">
    <text evidence="9">May be a proton symporter involved in the uptake of osmolytes such as proline and glycine betaine.</text>
</comment>
<keyword evidence="3" id="KW-0813">Transport</keyword>
<feature type="transmembrane region" description="Helical" evidence="11">
    <location>
        <begin position="255"/>
        <end position="274"/>
    </location>
</feature>
<organism evidence="13 14">
    <name type="scientific">Brevibacterium aurantiacum</name>
    <dbReference type="NCBI Taxonomy" id="273384"/>
    <lineage>
        <taxon>Bacteria</taxon>
        <taxon>Bacillati</taxon>
        <taxon>Actinomycetota</taxon>
        <taxon>Actinomycetes</taxon>
        <taxon>Micrococcales</taxon>
        <taxon>Brevibacteriaceae</taxon>
        <taxon>Brevibacterium</taxon>
    </lineage>
</organism>
<keyword evidence="5 11" id="KW-0812">Transmembrane</keyword>
<comment type="subcellular location">
    <subcellularLocation>
        <location evidence="1">Cell membrane</location>
        <topology evidence="1">Multi-pass membrane protein</topology>
    </subcellularLocation>
</comment>
<proteinExistence type="inferred from homology"/>
<dbReference type="GO" id="GO:0015293">
    <property type="term" value="F:symporter activity"/>
    <property type="evidence" value="ECO:0007669"/>
    <property type="project" value="UniProtKB-KW"/>
</dbReference>
<evidence type="ECO:0000256" key="11">
    <source>
        <dbReference type="SAM" id="Phobius"/>
    </source>
</evidence>
<gene>
    <name evidence="13" type="ORF">BAUR920_03303</name>
</gene>
<feature type="domain" description="Major facilitator superfamily (MFS) profile" evidence="12">
    <location>
        <begin position="21"/>
        <end position="440"/>
    </location>
</feature>
<feature type="transmembrane region" description="Helical" evidence="11">
    <location>
        <begin position="59"/>
        <end position="82"/>
    </location>
</feature>
<evidence type="ECO:0000259" key="12">
    <source>
        <dbReference type="PROSITE" id="PS50850"/>
    </source>
</evidence>
<evidence type="ECO:0000256" key="4">
    <source>
        <dbReference type="ARBA" id="ARBA00022475"/>
    </source>
</evidence>
<feature type="transmembrane region" description="Helical" evidence="11">
    <location>
        <begin position="194"/>
        <end position="213"/>
    </location>
</feature>
<dbReference type="EMBL" id="FXZG01000027">
    <property type="protein sequence ID" value="SMY00278.1"/>
    <property type="molecule type" value="Genomic_DNA"/>
</dbReference>
<dbReference type="PANTHER" id="PTHR43045">
    <property type="entry name" value="SHIKIMATE TRANSPORTER"/>
    <property type="match status" value="1"/>
</dbReference>
<dbReference type="InterPro" id="IPR036259">
    <property type="entry name" value="MFS_trans_sf"/>
</dbReference>
<dbReference type="GO" id="GO:0005886">
    <property type="term" value="C:plasma membrane"/>
    <property type="evidence" value="ECO:0007669"/>
    <property type="project" value="UniProtKB-SubCell"/>
</dbReference>
<dbReference type="AlphaFoldDB" id="A0A2H1KL34"/>
<feature type="transmembrane region" description="Helical" evidence="11">
    <location>
        <begin position="341"/>
        <end position="362"/>
    </location>
</feature>
<evidence type="ECO:0000256" key="3">
    <source>
        <dbReference type="ARBA" id="ARBA00022448"/>
    </source>
</evidence>
<keyword evidence="8 11" id="KW-0472">Membrane</keyword>
<sequence length="458" mass="49264">MSTGQPQTTASPEAMKRARRAAAGSFVGAVVEWYDFLLYGIIAALVFGELFFPGYSAHAGTLAAFATFGVGFIFRPLGGIIFGHFGDKLGRKAMLIWTMTIMGVATAVIGILPTYETIGWWAPALLVLLRCIQGVAVGGEWGGAALMAVESAPSKLKAFFSSGVQIGYSVGLLLATGLVAFLSGNFSQEAFLAWGWRIPFIFSAVLVLVGLWIRSGVEESEEYLERVKNAKEDKVAKLPILEAFKRYPAQIFQIIGMRFIELLTMYIVTTFALAYSTDELGFDRQIMLNITLLVGGLGIITIPMFAYLSDRFGRLRVYLTGGIVGLVCAIPFFFALESGNIVAIVIFAVLLINIAHDAVVSVQQPLFAEMFSPEFRYSGAGVGYQLASAIASAIAGGFTPFIATFLVGVGGGSWYLVAAYLAGGCLISIAIAMYLVHQWRVERDAERAATSTKTAAQL</sequence>
<dbReference type="CDD" id="cd17369">
    <property type="entry name" value="MFS_ShiA_like"/>
    <property type="match status" value="1"/>
</dbReference>
<feature type="transmembrane region" description="Helical" evidence="11">
    <location>
        <begin position="158"/>
        <end position="182"/>
    </location>
</feature>
<feature type="transmembrane region" description="Helical" evidence="11">
    <location>
        <begin position="286"/>
        <end position="308"/>
    </location>
</feature>
<evidence type="ECO:0000256" key="9">
    <source>
        <dbReference type="ARBA" id="ARBA00037295"/>
    </source>
</evidence>
<dbReference type="Pfam" id="PF07690">
    <property type="entry name" value="MFS_1"/>
    <property type="match status" value="1"/>
</dbReference>
<dbReference type="FunFam" id="1.20.1250.20:FF:000001">
    <property type="entry name" value="Dicarboxylate MFS transporter"/>
    <property type="match status" value="1"/>
</dbReference>
<evidence type="ECO:0000313" key="13">
    <source>
        <dbReference type="EMBL" id="SMY00278.1"/>
    </source>
</evidence>
<feature type="transmembrane region" description="Helical" evidence="11">
    <location>
        <begin position="94"/>
        <end position="112"/>
    </location>
</feature>
<evidence type="ECO:0000256" key="2">
    <source>
        <dbReference type="ARBA" id="ARBA00008240"/>
    </source>
</evidence>
<evidence type="ECO:0000256" key="7">
    <source>
        <dbReference type="ARBA" id="ARBA00022989"/>
    </source>
</evidence>
<dbReference type="Proteomes" id="UP000234289">
    <property type="component" value="Unassembled WGS sequence"/>
</dbReference>
<evidence type="ECO:0000256" key="8">
    <source>
        <dbReference type="ARBA" id="ARBA00023136"/>
    </source>
</evidence>
<comment type="similarity">
    <text evidence="2">Belongs to the major facilitator superfamily. Metabolite:H+ Symporter (MHS) family (TC 2.A.1.6) family.</text>
</comment>
<evidence type="ECO:0000256" key="10">
    <source>
        <dbReference type="ARBA" id="ARBA00039918"/>
    </source>
</evidence>
<feature type="transmembrane region" description="Helical" evidence="11">
    <location>
        <begin position="413"/>
        <end position="436"/>
    </location>
</feature>
<dbReference type="NCBIfam" id="NF007414">
    <property type="entry name" value="PRK09952.1"/>
    <property type="match status" value="1"/>
</dbReference>
<feature type="transmembrane region" description="Helical" evidence="11">
    <location>
        <begin position="382"/>
        <end position="407"/>
    </location>
</feature>
<protein>
    <recommendedName>
        <fullName evidence="10">Putative proline/betaine transporter</fullName>
    </recommendedName>
</protein>
<evidence type="ECO:0000256" key="6">
    <source>
        <dbReference type="ARBA" id="ARBA00022847"/>
    </source>
</evidence>
<evidence type="ECO:0000256" key="5">
    <source>
        <dbReference type="ARBA" id="ARBA00022692"/>
    </source>
</evidence>
<name>A0A2H1KL34_BREAU</name>